<keyword evidence="1" id="KW-0175">Coiled coil</keyword>
<keyword evidence="4" id="KW-1185">Reference proteome</keyword>
<protein>
    <submittedName>
        <fullName evidence="3">Uncharacterized protein</fullName>
    </submittedName>
</protein>
<name>A0A5M3MN26_CONPW</name>
<dbReference type="GeneID" id="19207871"/>
<dbReference type="EMBL" id="JH711579">
    <property type="protein sequence ID" value="EIW80578.1"/>
    <property type="molecule type" value="Genomic_DNA"/>
</dbReference>
<organism evidence="3 4">
    <name type="scientific">Coniophora puteana (strain RWD-64-598)</name>
    <name type="common">Brown rot fungus</name>
    <dbReference type="NCBI Taxonomy" id="741705"/>
    <lineage>
        <taxon>Eukaryota</taxon>
        <taxon>Fungi</taxon>
        <taxon>Dikarya</taxon>
        <taxon>Basidiomycota</taxon>
        <taxon>Agaricomycotina</taxon>
        <taxon>Agaricomycetes</taxon>
        <taxon>Agaricomycetidae</taxon>
        <taxon>Boletales</taxon>
        <taxon>Coniophorineae</taxon>
        <taxon>Coniophoraceae</taxon>
        <taxon>Coniophora</taxon>
    </lineage>
</organism>
<dbReference type="OrthoDB" id="3222645at2759"/>
<dbReference type="RefSeq" id="XP_007769039.1">
    <property type="nucleotide sequence ID" value="XM_007770849.1"/>
</dbReference>
<feature type="region of interest" description="Disordered" evidence="2">
    <location>
        <begin position="1"/>
        <end position="23"/>
    </location>
</feature>
<dbReference type="AlphaFoldDB" id="A0A5M3MN26"/>
<dbReference type="OMA" id="INTQIFH"/>
<comment type="caution">
    <text evidence="3">The sequence shown here is derived from an EMBL/GenBank/DDBJ whole genome shotgun (WGS) entry which is preliminary data.</text>
</comment>
<evidence type="ECO:0000256" key="1">
    <source>
        <dbReference type="SAM" id="Coils"/>
    </source>
</evidence>
<evidence type="ECO:0000256" key="2">
    <source>
        <dbReference type="SAM" id="MobiDB-lite"/>
    </source>
</evidence>
<dbReference type="KEGG" id="cput:CONPUDRAFT_57412"/>
<proteinExistence type="predicted"/>
<dbReference type="Proteomes" id="UP000053558">
    <property type="component" value="Unassembled WGS sequence"/>
</dbReference>
<reference evidence="4" key="1">
    <citation type="journal article" date="2012" name="Science">
        <title>The Paleozoic origin of enzymatic lignin decomposition reconstructed from 31 fungal genomes.</title>
        <authorList>
            <person name="Floudas D."/>
            <person name="Binder M."/>
            <person name="Riley R."/>
            <person name="Barry K."/>
            <person name="Blanchette R.A."/>
            <person name="Henrissat B."/>
            <person name="Martinez A.T."/>
            <person name="Otillar R."/>
            <person name="Spatafora J.W."/>
            <person name="Yadav J.S."/>
            <person name="Aerts A."/>
            <person name="Benoit I."/>
            <person name="Boyd A."/>
            <person name="Carlson A."/>
            <person name="Copeland A."/>
            <person name="Coutinho P.M."/>
            <person name="de Vries R.P."/>
            <person name="Ferreira P."/>
            <person name="Findley K."/>
            <person name="Foster B."/>
            <person name="Gaskell J."/>
            <person name="Glotzer D."/>
            <person name="Gorecki P."/>
            <person name="Heitman J."/>
            <person name="Hesse C."/>
            <person name="Hori C."/>
            <person name="Igarashi K."/>
            <person name="Jurgens J.A."/>
            <person name="Kallen N."/>
            <person name="Kersten P."/>
            <person name="Kohler A."/>
            <person name="Kuees U."/>
            <person name="Kumar T.K.A."/>
            <person name="Kuo A."/>
            <person name="LaButti K."/>
            <person name="Larrondo L.F."/>
            <person name="Lindquist E."/>
            <person name="Ling A."/>
            <person name="Lombard V."/>
            <person name="Lucas S."/>
            <person name="Lundell T."/>
            <person name="Martin R."/>
            <person name="McLaughlin D.J."/>
            <person name="Morgenstern I."/>
            <person name="Morin E."/>
            <person name="Murat C."/>
            <person name="Nagy L.G."/>
            <person name="Nolan M."/>
            <person name="Ohm R.A."/>
            <person name="Patyshakuliyeva A."/>
            <person name="Rokas A."/>
            <person name="Ruiz-Duenas F.J."/>
            <person name="Sabat G."/>
            <person name="Salamov A."/>
            <person name="Samejima M."/>
            <person name="Schmutz J."/>
            <person name="Slot J.C."/>
            <person name="St John F."/>
            <person name="Stenlid J."/>
            <person name="Sun H."/>
            <person name="Sun S."/>
            <person name="Syed K."/>
            <person name="Tsang A."/>
            <person name="Wiebenga A."/>
            <person name="Young D."/>
            <person name="Pisabarro A."/>
            <person name="Eastwood D.C."/>
            <person name="Martin F."/>
            <person name="Cullen D."/>
            <person name="Grigoriev I.V."/>
            <person name="Hibbett D.S."/>
        </authorList>
    </citation>
    <scope>NUCLEOTIDE SEQUENCE [LARGE SCALE GENOMIC DNA]</scope>
    <source>
        <strain evidence="4">RWD-64-598 SS2</strain>
    </source>
</reference>
<feature type="coiled-coil region" evidence="1">
    <location>
        <begin position="35"/>
        <end position="62"/>
    </location>
</feature>
<evidence type="ECO:0000313" key="3">
    <source>
        <dbReference type="EMBL" id="EIW80578.1"/>
    </source>
</evidence>
<sequence length="377" mass="41634">MRLQNELNKQESTNDSLKSGVQKLQSSNSTLTHQLAIKNAEAQQLANELLTLKKRHEETQSLLESRTRELKGSQAFLTKADSLSGADVISLLGALNAEILQTAAFIADSFEFSFDKVQAREGGVAEMLDARTKLQDVMGASLLDLLGRVKHQDDPTLIQIALQSSIVEFSRWMVSTWDYDVLQAEQPLMEVYQNIRETENQAVAGRWRALTRAHAQKIAFREDAQHSTLLVTNLSEALVLVLVAAGCAGTYDETYKRIASAFGARISALVDMATRLNRAMGEEVTSADLWPAYIEFGTPFNGDDMRDMYAEDGDDANAQESEGHVVLCTTELGLIRSEKAQVEGRPEFSTTHLVKAKVALESVVDGMEVVEFEDDEA</sequence>
<gene>
    <name evidence="3" type="ORF">CONPUDRAFT_57412</name>
</gene>
<accession>A0A5M3MN26</accession>
<evidence type="ECO:0000313" key="4">
    <source>
        <dbReference type="Proteomes" id="UP000053558"/>
    </source>
</evidence>